<dbReference type="InterPro" id="IPR011322">
    <property type="entry name" value="N-reg_PII-like_a/b"/>
</dbReference>
<evidence type="ECO:0000256" key="1">
    <source>
        <dbReference type="ARBA" id="ARBA00010554"/>
    </source>
</evidence>
<dbReference type="EMBL" id="CABPSK010000001">
    <property type="protein sequence ID" value="VVD62527.1"/>
    <property type="molecule type" value="Genomic_DNA"/>
</dbReference>
<evidence type="ECO:0000313" key="2">
    <source>
        <dbReference type="EMBL" id="VVD62527.1"/>
    </source>
</evidence>
<reference evidence="2 3" key="1">
    <citation type="submission" date="2019-08" db="EMBL/GenBank/DDBJ databases">
        <authorList>
            <person name="Peeters C."/>
        </authorList>
    </citation>
    <scope>NUCLEOTIDE SEQUENCE [LARGE SCALE GENOMIC DNA]</scope>
    <source>
        <strain evidence="2 3">LMG 31114</strain>
    </source>
</reference>
<name>A0A5E4RH47_9BURK</name>
<dbReference type="Pfam" id="PF02641">
    <property type="entry name" value="DUF190"/>
    <property type="match status" value="1"/>
</dbReference>
<protein>
    <submittedName>
        <fullName evidence="2">Uncharacterized protein</fullName>
    </submittedName>
</protein>
<keyword evidence="3" id="KW-1185">Reference proteome</keyword>
<dbReference type="InterPro" id="IPR003793">
    <property type="entry name" value="UPF0166"/>
</dbReference>
<organism evidence="2 3">
    <name type="scientific">Pandoraea pneumonica</name>
    <dbReference type="NCBI Taxonomy" id="2508299"/>
    <lineage>
        <taxon>Bacteria</taxon>
        <taxon>Pseudomonadati</taxon>
        <taxon>Pseudomonadota</taxon>
        <taxon>Betaproteobacteria</taxon>
        <taxon>Burkholderiales</taxon>
        <taxon>Burkholderiaceae</taxon>
        <taxon>Pandoraea</taxon>
    </lineage>
</organism>
<dbReference type="SUPFAM" id="SSF54913">
    <property type="entry name" value="GlnB-like"/>
    <property type="match status" value="1"/>
</dbReference>
<evidence type="ECO:0000313" key="3">
    <source>
        <dbReference type="Proteomes" id="UP000366945"/>
    </source>
</evidence>
<dbReference type="Gene3D" id="3.30.70.120">
    <property type="match status" value="1"/>
</dbReference>
<accession>A0A5E4RH47</accession>
<sequence length="105" mass="12079">MQGCQLTFYTQQNHRHGHQTVAEWLMLEVRRLGIRGATMIAGTEGIDHVGKLHAARFFELAEQPIEVVLAITDEEAERLLDVVRAERVHVFYTRFPIDFEMLGDT</sequence>
<comment type="similarity">
    <text evidence="1">Belongs to the UPF0166 family.</text>
</comment>
<dbReference type="Proteomes" id="UP000366945">
    <property type="component" value="Unassembled WGS sequence"/>
</dbReference>
<dbReference type="AlphaFoldDB" id="A0A5E4RH47"/>
<gene>
    <name evidence="2" type="ORF">PPN31114_00175</name>
</gene>
<dbReference type="OrthoDB" id="5339790at2"/>
<proteinExistence type="inferred from homology"/>
<dbReference type="InterPro" id="IPR015867">
    <property type="entry name" value="N-reg_PII/ATP_PRibTrfase_C"/>
</dbReference>